<sequence length="78" mass="8879">MKVSEFWEGVDTVFGATLGRSYTLDLYLTSLRGTCEEALDCGVAPQEVWDALVDEAGVDPSMKWIHRLDQKERRRSRS</sequence>
<organism evidence="1 2">
    <name type="scientific">Schaalia turicensis</name>
    <dbReference type="NCBI Taxonomy" id="131111"/>
    <lineage>
        <taxon>Bacteria</taxon>
        <taxon>Bacillati</taxon>
        <taxon>Actinomycetota</taxon>
        <taxon>Actinomycetes</taxon>
        <taxon>Actinomycetales</taxon>
        <taxon>Actinomycetaceae</taxon>
        <taxon>Schaalia</taxon>
    </lineage>
</organism>
<gene>
    <name evidence="1" type="ORF">CYJ25_00775</name>
</gene>
<dbReference type="InterPro" id="IPR021408">
    <property type="entry name" value="DUF3046"/>
</dbReference>
<proteinExistence type="predicted"/>
<comment type="caution">
    <text evidence="1">The sequence shown here is derived from an EMBL/GenBank/DDBJ whole genome shotgun (WGS) entry which is preliminary data.</text>
</comment>
<dbReference type="Pfam" id="PF11248">
    <property type="entry name" value="DUF3046"/>
    <property type="match status" value="1"/>
</dbReference>
<evidence type="ECO:0000313" key="1">
    <source>
        <dbReference type="EMBL" id="PKY66813.1"/>
    </source>
</evidence>
<dbReference type="RefSeq" id="WP_101627323.1">
    <property type="nucleotide sequence ID" value="NZ_PKKJ01000001.1"/>
</dbReference>
<dbReference type="AlphaFoldDB" id="A0A2I1I6U2"/>
<evidence type="ECO:0000313" key="2">
    <source>
        <dbReference type="Proteomes" id="UP000234545"/>
    </source>
</evidence>
<accession>A0A2I1I6U2</accession>
<dbReference type="Proteomes" id="UP000234545">
    <property type="component" value="Unassembled WGS sequence"/>
</dbReference>
<name>A0A2I1I6U2_9ACTO</name>
<dbReference type="EMBL" id="PKKJ01000001">
    <property type="protein sequence ID" value="PKY66813.1"/>
    <property type="molecule type" value="Genomic_DNA"/>
</dbReference>
<reference evidence="1 2" key="1">
    <citation type="submission" date="2017-12" db="EMBL/GenBank/DDBJ databases">
        <title>Phylogenetic diversity of female urinary microbiome.</title>
        <authorList>
            <person name="Thomas-White K."/>
            <person name="Wolfe A.J."/>
        </authorList>
    </citation>
    <scope>NUCLEOTIDE SEQUENCE [LARGE SCALE GENOMIC DNA]</scope>
    <source>
        <strain evidence="1 2">UMB0250</strain>
    </source>
</reference>
<protein>
    <submittedName>
        <fullName evidence="1">DUF3046 domain-containing protein</fullName>
    </submittedName>
</protein>
<dbReference type="OrthoDB" id="3215033at2"/>